<keyword evidence="2" id="KW-1133">Transmembrane helix</keyword>
<dbReference type="EMBL" id="JBDXSU010000019">
    <property type="protein sequence ID" value="MFB5192270.1"/>
    <property type="molecule type" value="Genomic_DNA"/>
</dbReference>
<evidence type="ECO:0000259" key="3">
    <source>
        <dbReference type="PROSITE" id="PS51109"/>
    </source>
</evidence>
<keyword evidence="2" id="KW-0812">Transmembrane</keyword>
<dbReference type="Proteomes" id="UP001579974">
    <property type="component" value="Unassembled WGS sequence"/>
</dbReference>
<dbReference type="Gene3D" id="2.20.230.10">
    <property type="entry name" value="Resuscitation-promoting factor rpfb"/>
    <property type="match status" value="1"/>
</dbReference>
<dbReference type="SMART" id="SM01208">
    <property type="entry name" value="G5"/>
    <property type="match status" value="1"/>
</dbReference>
<sequence>MKWKAALQGVKGALATARQEVKAKQILNRPSHLTSSISPSRSRMFIAGTAAIVVLGSTATLVATQVAHTSSWLQVYRSGQYVGLVPNQSNVTLGMERIADGYGIQFQTTSVHENIPSTYNWHETASFPTQAVVIQLDDKPLVYTTSKPAAQKVLNDVKQALAPKVKGASHVTSQFVGHVTVAAVTVGIQNILQADDATRLLLHPVSSQIAGRSSSPAAMLLKSSDESRQNPLQPLLTVQSVATVTKTVSVPYHVTYVDDDALAKGDEKVVAAGHNGNEQDAVRETLENGKVIKSQVISRHTVEQPVNEVVHRGTNSGVASGEWVWPTVGTTITSPFGERSLNGGEFHPGVDIGVPIGTPVYATNNGTVISAGWNSGGYGNWVEIDNGGGITTVFGHMSRVVAQSGQTVSKGELIGYSGDTGEATGPHLHYEVRRNGTPVNPMPYT</sequence>
<comment type="caution">
    <text evidence="4">The sequence shown here is derived from an EMBL/GenBank/DDBJ whole genome shotgun (WGS) entry which is preliminary data.</text>
</comment>
<dbReference type="Gene3D" id="2.70.70.10">
    <property type="entry name" value="Glucose Permease (Domain IIA)"/>
    <property type="match status" value="1"/>
</dbReference>
<dbReference type="InterPro" id="IPR011055">
    <property type="entry name" value="Dup_hybrid_motif"/>
</dbReference>
<dbReference type="InterPro" id="IPR050570">
    <property type="entry name" value="Cell_wall_metabolism_enzyme"/>
</dbReference>
<organism evidence="4 5">
    <name type="scientific">Alicyclobacillus fastidiosus</name>
    <dbReference type="NCBI Taxonomy" id="392011"/>
    <lineage>
        <taxon>Bacteria</taxon>
        <taxon>Bacillati</taxon>
        <taxon>Bacillota</taxon>
        <taxon>Bacilli</taxon>
        <taxon>Bacillales</taxon>
        <taxon>Alicyclobacillaceae</taxon>
        <taxon>Alicyclobacillus</taxon>
    </lineage>
</organism>
<evidence type="ECO:0000256" key="1">
    <source>
        <dbReference type="ARBA" id="ARBA00022729"/>
    </source>
</evidence>
<feature type="domain" description="G5" evidence="3">
    <location>
        <begin position="235"/>
        <end position="316"/>
    </location>
</feature>
<dbReference type="PANTHER" id="PTHR21666:SF270">
    <property type="entry name" value="MUREIN HYDROLASE ACTIVATOR ENVC"/>
    <property type="match status" value="1"/>
</dbReference>
<dbReference type="CDD" id="cd12797">
    <property type="entry name" value="M23_peptidase"/>
    <property type="match status" value="1"/>
</dbReference>
<name>A0ABV5AKF0_9BACL</name>
<feature type="transmembrane region" description="Helical" evidence="2">
    <location>
        <begin position="45"/>
        <end position="67"/>
    </location>
</feature>
<dbReference type="PROSITE" id="PS51109">
    <property type="entry name" value="G5"/>
    <property type="match status" value="1"/>
</dbReference>
<keyword evidence="1" id="KW-0732">Signal</keyword>
<protein>
    <submittedName>
        <fullName evidence="4">Peptidoglycan DD-metalloendopeptidase family protein</fullName>
    </submittedName>
</protein>
<evidence type="ECO:0000256" key="2">
    <source>
        <dbReference type="SAM" id="Phobius"/>
    </source>
</evidence>
<dbReference type="InterPro" id="IPR016047">
    <property type="entry name" value="M23ase_b-sheet_dom"/>
</dbReference>
<gene>
    <name evidence="4" type="ORF">KKP3000_001065</name>
</gene>
<dbReference type="InterPro" id="IPR011098">
    <property type="entry name" value="G5_dom"/>
</dbReference>
<dbReference type="SUPFAM" id="SSF51261">
    <property type="entry name" value="Duplicated hybrid motif"/>
    <property type="match status" value="1"/>
</dbReference>
<dbReference type="PANTHER" id="PTHR21666">
    <property type="entry name" value="PEPTIDASE-RELATED"/>
    <property type="match status" value="1"/>
</dbReference>
<dbReference type="Pfam" id="PF07501">
    <property type="entry name" value="G5"/>
    <property type="match status" value="1"/>
</dbReference>
<dbReference type="Pfam" id="PF01551">
    <property type="entry name" value="Peptidase_M23"/>
    <property type="match status" value="1"/>
</dbReference>
<dbReference type="RefSeq" id="WP_275474327.1">
    <property type="nucleotide sequence ID" value="NZ_CP162940.1"/>
</dbReference>
<reference evidence="4 5" key="1">
    <citation type="journal article" date="2024" name="Int. J. Mol. Sci.">
        <title>Exploration of Alicyclobacillus spp. Genome in Search of Antibiotic Resistance.</title>
        <authorList>
            <person name="Bucka-Kolendo J."/>
            <person name="Kiousi D.E."/>
            <person name="Dekowska A."/>
            <person name="Mikolajczuk-Szczyrba A."/>
            <person name="Karadedos D.M."/>
            <person name="Michael P."/>
            <person name="Galanis A."/>
            <person name="Sokolowska B."/>
        </authorList>
    </citation>
    <scope>NUCLEOTIDE SEQUENCE [LARGE SCALE GENOMIC DNA]</scope>
    <source>
        <strain evidence="4 5">KKP 3000</strain>
    </source>
</reference>
<keyword evidence="2" id="KW-0472">Membrane</keyword>
<evidence type="ECO:0000313" key="5">
    <source>
        <dbReference type="Proteomes" id="UP001579974"/>
    </source>
</evidence>
<keyword evidence="5" id="KW-1185">Reference proteome</keyword>
<evidence type="ECO:0000313" key="4">
    <source>
        <dbReference type="EMBL" id="MFB5192270.1"/>
    </source>
</evidence>
<accession>A0ABV5AKF0</accession>
<proteinExistence type="predicted"/>